<dbReference type="AlphaFoldDB" id="A0A643FNF3"/>
<gene>
    <name evidence="3" type="ORF">F7R26_014710</name>
</gene>
<evidence type="ECO:0000256" key="1">
    <source>
        <dbReference type="SAM" id="MobiDB-lite"/>
    </source>
</evidence>
<dbReference type="EMBL" id="CP062803">
    <property type="protein sequence ID" value="QOT75436.1"/>
    <property type="molecule type" value="Genomic_DNA"/>
</dbReference>
<evidence type="ECO:0000313" key="3">
    <source>
        <dbReference type="EMBL" id="QOT75436.1"/>
    </source>
</evidence>
<sequence length="156" mass="17809">MPHYPVPRKNAKARRTAVCYEAPQCEAEREALQAGWGGGLFLEVTPDGRKLWRFRYFRPSGNENRLGFGVYPEVPLAQARAQRDAARAVLATRPGSRRREGRAAPRGRDRRGQFLRGGGPRLVCHPEEQLGRVLRRQGDRLPRKRRVPGHRRHANC</sequence>
<accession>A0A643FNF3</accession>
<evidence type="ECO:0000313" key="4">
    <source>
        <dbReference type="Proteomes" id="UP000397656"/>
    </source>
</evidence>
<feature type="region of interest" description="Disordered" evidence="1">
    <location>
        <begin position="136"/>
        <end position="156"/>
    </location>
</feature>
<proteinExistence type="predicted"/>
<evidence type="ECO:0000259" key="2">
    <source>
        <dbReference type="Pfam" id="PF13356"/>
    </source>
</evidence>
<feature type="region of interest" description="Disordered" evidence="1">
    <location>
        <begin position="89"/>
        <end position="121"/>
    </location>
</feature>
<feature type="compositionally biased region" description="Basic and acidic residues" evidence="1">
    <location>
        <begin position="97"/>
        <end position="112"/>
    </location>
</feature>
<dbReference type="Pfam" id="PF13356">
    <property type="entry name" value="Arm-DNA-bind_3"/>
    <property type="match status" value="1"/>
</dbReference>
<feature type="domain" description="Integrase DNA-binding" evidence="2">
    <location>
        <begin position="33"/>
        <end position="92"/>
    </location>
</feature>
<reference evidence="3 4" key="1">
    <citation type="submission" date="2020-10" db="EMBL/GenBank/DDBJ databases">
        <title>Complete genome sequence of Cupriavidus basilensis CCUG 49340T.</title>
        <authorList>
            <person name="Salva-Serra F."/>
            <person name="Donoso R.A."/>
            <person name="Cho K.H."/>
            <person name="Yoo J.A."/>
            <person name="Lee K."/>
            <person name="Yoon S.-H."/>
            <person name="Perez-Pantoja D."/>
            <person name="Moore E.R.B."/>
        </authorList>
    </citation>
    <scope>NUCLEOTIDE SEQUENCE [LARGE SCALE GENOMIC DNA]</scope>
    <source>
        <strain evidence="4">CCUG 49340</strain>
    </source>
</reference>
<dbReference type="InterPro" id="IPR038488">
    <property type="entry name" value="Integrase_DNA-bd_sf"/>
</dbReference>
<dbReference type="Gene3D" id="3.30.160.390">
    <property type="entry name" value="Integrase, DNA-binding domain"/>
    <property type="match status" value="1"/>
</dbReference>
<protein>
    <submittedName>
        <fullName evidence="3">DUF4102 domain-containing protein</fullName>
    </submittedName>
</protein>
<name>A0A643FNF3_9BURK</name>
<dbReference type="Proteomes" id="UP000397656">
    <property type="component" value="Chromosome 1"/>
</dbReference>
<dbReference type="InterPro" id="IPR025166">
    <property type="entry name" value="Integrase_DNA_bind_dom"/>
</dbReference>
<organism evidence="3 4">
    <name type="scientific">Cupriavidus basilensis</name>
    <dbReference type="NCBI Taxonomy" id="68895"/>
    <lineage>
        <taxon>Bacteria</taxon>
        <taxon>Pseudomonadati</taxon>
        <taxon>Pseudomonadota</taxon>
        <taxon>Betaproteobacteria</taxon>
        <taxon>Burkholderiales</taxon>
        <taxon>Burkholderiaceae</taxon>
        <taxon>Cupriavidus</taxon>
    </lineage>
</organism>
<feature type="compositionally biased region" description="Basic residues" evidence="1">
    <location>
        <begin position="142"/>
        <end position="156"/>
    </location>
</feature>